<keyword evidence="2" id="KW-0472">Membrane</keyword>
<dbReference type="Proteomes" id="UP000658320">
    <property type="component" value="Unassembled WGS sequence"/>
</dbReference>
<dbReference type="EMBL" id="BMSX01000041">
    <property type="protein sequence ID" value="GGR61322.1"/>
    <property type="molecule type" value="Genomic_DNA"/>
</dbReference>
<evidence type="ECO:0000313" key="4">
    <source>
        <dbReference type="Proteomes" id="UP000658320"/>
    </source>
</evidence>
<reference evidence="3" key="1">
    <citation type="journal article" date="2014" name="Int. J. Syst. Evol. Microbiol.">
        <title>Complete genome sequence of Corynebacterium casei LMG S-19264T (=DSM 44701T), isolated from a smear-ripened cheese.</title>
        <authorList>
            <consortium name="US DOE Joint Genome Institute (JGI-PGF)"/>
            <person name="Walter F."/>
            <person name="Albersmeier A."/>
            <person name="Kalinowski J."/>
            <person name="Ruckert C."/>
        </authorList>
    </citation>
    <scope>NUCLEOTIDE SEQUENCE</scope>
    <source>
        <strain evidence="3">JCM 4346</strain>
    </source>
</reference>
<evidence type="ECO:0000256" key="1">
    <source>
        <dbReference type="SAM" id="MobiDB-lite"/>
    </source>
</evidence>
<dbReference type="RefSeq" id="WP_189944067.1">
    <property type="nucleotide sequence ID" value="NZ_BMSX01000041.1"/>
</dbReference>
<evidence type="ECO:0000256" key="2">
    <source>
        <dbReference type="SAM" id="Phobius"/>
    </source>
</evidence>
<organism evidence="3 4">
    <name type="scientific">Streptomyces aurantiogriseus</name>
    <dbReference type="NCBI Taxonomy" id="66870"/>
    <lineage>
        <taxon>Bacteria</taxon>
        <taxon>Bacillati</taxon>
        <taxon>Actinomycetota</taxon>
        <taxon>Actinomycetes</taxon>
        <taxon>Kitasatosporales</taxon>
        <taxon>Streptomycetaceae</taxon>
        <taxon>Streptomyces</taxon>
    </lineage>
</organism>
<sequence>MPALPEPYQHYAQPGPHLARPALVELYDESDPIVLVADPYDPNRSVAVRRSSLQPATPTAPRDLTPQPVLDPLAQRLLGAGLGAGAAGAGIGWGIGQAAAGIATIGGTAAAVMVLVLWLLARLGGGRGSVTIQQEVHNHARWFGRNTTNL</sequence>
<keyword evidence="2" id="KW-1133">Transmembrane helix</keyword>
<name>A0A918L024_9ACTN</name>
<keyword evidence="4" id="KW-1185">Reference proteome</keyword>
<dbReference type="AlphaFoldDB" id="A0A918L024"/>
<feature type="transmembrane region" description="Helical" evidence="2">
    <location>
        <begin position="101"/>
        <end position="121"/>
    </location>
</feature>
<evidence type="ECO:0000313" key="3">
    <source>
        <dbReference type="EMBL" id="GGR61322.1"/>
    </source>
</evidence>
<gene>
    <name evidence="3" type="ORF">GCM10010251_92620</name>
</gene>
<keyword evidence="2" id="KW-0812">Transmembrane</keyword>
<feature type="region of interest" description="Disordered" evidence="1">
    <location>
        <begin position="49"/>
        <end position="68"/>
    </location>
</feature>
<protein>
    <submittedName>
        <fullName evidence="3">Uncharacterized protein</fullName>
    </submittedName>
</protein>
<comment type="caution">
    <text evidence="3">The sequence shown here is derived from an EMBL/GenBank/DDBJ whole genome shotgun (WGS) entry which is preliminary data.</text>
</comment>
<reference evidence="3" key="2">
    <citation type="submission" date="2020-09" db="EMBL/GenBank/DDBJ databases">
        <authorList>
            <person name="Sun Q."/>
            <person name="Ohkuma M."/>
        </authorList>
    </citation>
    <scope>NUCLEOTIDE SEQUENCE</scope>
    <source>
        <strain evidence="3">JCM 4346</strain>
    </source>
</reference>
<accession>A0A918L024</accession>
<proteinExistence type="predicted"/>